<feature type="transmembrane region" description="Helical" evidence="1">
    <location>
        <begin position="49"/>
        <end position="69"/>
    </location>
</feature>
<feature type="transmembrane region" description="Helical" evidence="1">
    <location>
        <begin position="100"/>
        <end position="121"/>
    </location>
</feature>
<keyword evidence="1" id="KW-1133">Transmembrane helix</keyword>
<organism evidence="2 3">
    <name type="scientific">Methylobacterium durans</name>
    <dbReference type="NCBI Taxonomy" id="2202825"/>
    <lineage>
        <taxon>Bacteria</taxon>
        <taxon>Pseudomonadati</taxon>
        <taxon>Pseudomonadota</taxon>
        <taxon>Alphaproteobacteria</taxon>
        <taxon>Hyphomicrobiales</taxon>
        <taxon>Methylobacteriaceae</taxon>
        <taxon>Methylobacterium</taxon>
    </lineage>
</organism>
<keyword evidence="3" id="KW-1185">Reference proteome</keyword>
<dbReference type="AlphaFoldDB" id="A0A2U8W7S6"/>
<dbReference type="KEGG" id="mets:DK389_18725"/>
<evidence type="ECO:0000313" key="2">
    <source>
        <dbReference type="EMBL" id="AWN42164.1"/>
    </source>
</evidence>
<dbReference type="EMBL" id="CP029550">
    <property type="protein sequence ID" value="AWN42164.1"/>
    <property type="molecule type" value="Genomic_DNA"/>
</dbReference>
<feature type="transmembrane region" description="Helical" evidence="1">
    <location>
        <begin position="128"/>
        <end position="149"/>
    </location>
</feature>
<keyword evidence="1" id="KW-0472">Membrane</keyword>
<keyword evidence="1" id="KW-0812">Transmembrane</keyword>
<name>A0A2U8W7S6_9HYPH</name>
<reference evidence="3" key="1">
    <citation type="submission" date="2018-05" db="EMBL/GenBank/DDBJ databases">
        <title>Complete Genome Sequence of Methylobacterium sp. 17SD2-17.</title>
        <authorList>
            <person name="Srinivasan S."/>
        </authorList>
    </citation>
    <scope>NUCLEOTIDE SEQUENCE [LARGE SCALE GENOMIC DNA]</scope>
    <source>
        <strain evidence="3">17SD2-17</strain>
    </source>
</reference>
<protein>
    <submittedName>
        <fullName evidence="2">Uncharacterized protein</fullName>
    </submittedName>
</protein>
<dbReference type="Proteomes" id="UP000245926">
    <property type="component" value="Chromosome"/>
</dbReference>
<sequence>MPKRSLFNSYLDGLERAFRLLISSFVALVAGALGYVLLCLAIASPLLVILVLIFPPFLLVVPLLLPAILMDLYPRWVLPIALFVFVLLPSLSLVLPKNDWLQQIGIVILGTMSACLLQVYVSSGIRTGHVGFGLVLGAIPGSIASAAFARCVRDLWDAEE</sequence>
<feature type="transmembrane region" description="Helical" evidence="1">
    <location>
        <begin position="76"/>
        <end position="94"/>
    </location>
</feature>
<accession>A0A2U8W7S6</accession>
<feature type="transmembrane region" description="Helical" evidence="1">
    <location>
        <begin position="20"/>
        <end position="43"/>
    </location>
</feature>
<gene>
    <name evidence="2" type="ORF">DK389_18725</name>
</gene>
<evidence type="ECO:0000256" key="1">
    <source>
        <dbReference type="SAM" id="Phobius"/>
    </source>
</evidence>
<proteinExistence type="predicted"/>
<evidence type="ECO:0000313" key="3">
    <source>
        <dbReference type="Proteomes" id="UP000245926"/>
    </source>
</evidence>